<evidence type="ECO:0000256" key="3">
    <source>
        <dbReference type="ARBA" id="ARBA00022722"/>
    </source>
</evidence>
<dbReference type="Pfam" id="PF17921">
    <property type="entry name" value="Integrase_H2C2"/>
    <property type="match status" value="1"/>
</dbReference>
<dbReference type="InterPro" id="IPR041588">
    <property type="entry name" value="Integrase_H2C2"/>
</dbReference>
<keyword evidence="10" id="KW-1185">Reference proteome</keyword>
<evidence type="ECO:0000313" key="9">
    <source>
        <dbReference type="EMBL" id="CAC5368328.1"/>
    </source>
</evidence>
<dbReference type="Pfam" id="PF17917">
    <property type="entry name" value="RT_RNaseH"/>
    <property type="match status" value="1"/>
</dbReference>
<keyword evidence="2" id="KW-0548">Nucleotidyltransferase</keyword>
<dbReference type="Proteomes" id="UP000507470">
    <property type="component" value="Unassembled WGS sequence"/>
</dbReference>
<evidence type="ECO:0000256" key="5">
    <source>
        <dbReference type="ARBA" id="ARBA00022801"/>
    </source>
</evidence>
<evidence type="ECO:0000256" key="1">
    <source>
        <dbReference type="ARBA" id="ARBA00022679"/>
    </source>
</evidence>
<dbReference type="PANTHER" id="PTHR37984:SF5">
    <property type="entry name" value="PROTEIN NYNRIN-LIKE"/>
    <property type="match status" value="1"/>
</dbReference>
<dbReference type="Gene3D" id="1.10.340.70">
    <property type="match status" value="1"/>
</dbReference>
<dbReference type="PANTHER" id="PTHR37984">
    <property type="entry name" value="PROTEIN CBG26694"/>
    <property type="match status" value="1"/>
</dbReference>
<keyword evidence="6" id="KW-0695">RNA-directed DNA polymerase</keyword>
<dbReference type="InterPro" id="IPR050951">
    <property type="entry name" value="Retrovirus_Pol_polyprotein"/>
</dbReference>
<keyword evidence="4" id="KW-0255">Endonuclease</keyword>
<dbReference type="GO" id="GO:0016787">
    <property type="term" value="F:hydrolase activity"/>
    <property type="evidence" value="ECO:0007669"/>
    <property type="project" value="UniProtKB-KW"/>
</dbReference>
<dbReference type="FunFam" id="1.10.340.70:FF:000001">
    <property type="entry name" value="Retrovirus-related Pol polyprotein from transposon gypsy-like Protein"/>
    <property type="match status" value="1"/>
</dbReference>
<dbReference type="InterPro" id="IPR043502">
    <property type="entry name" value="DNA/RNA_pol_sf"/>
</dbReference>
<keyword evidence="3" id="KW-0540">Nuclease</keyword>
<sequence length="666" mass="76141">MAWKTKTTKICLKKGNANLACNIKSAKTEVIPAGHEKIIDGKLVAKARGEIMTTNYVGIIESKLKQTNEKPVLLARSLVTLTVPLRVANFSSEDVTIYKNTTLGIFSTIDEDFDKDMGVCGALNSSTVCTGSKNTIDNIHVECSLDLKQKERLNSLLEEYSNIFSKGPADRGRTSLVKHHIESGSSCPLRQGNDRCQDAFLELKRRLTTAPILAFPRSDCEFIVDTDASDFGICAVLSQIQNEKEVVRAYSSRTLSKSEKNYCTTRKELLALVFFIKQYRHYLYGKKFRARTDHKALKWLFSMKEPEGQTARWITQLSEYEFSIEHREGKRHRNADGMSRIPCHQCCNDENNIATSAVNRQFCYVQNDTIRRQQELVNKNDTSDGSGTACCSSRITDTSSTLRDQSSYNSFQKAQQEQDKDIHVVLSWDIGNRRPVFRDVEGKSPVVKDLWIKFDQLVLHNEMLYIRCKNARKEEYKLKMVVPRKLVNEILYNLHTSPLGGHLGVSKTFGKVSERFYWFGMRRDVENYVANCVKRVTRKNPSRTARAPLQPHYSGAPFEKIAIDIFEVPMSVKGTDLLWELRLPLDVQYQLPDGSTAKNASEYVTRTKERFLQAYEVVRQNLGQSQKTMKDHYDRKAFGETFAVGDKVWYYDPRVKKGRSPKLNRP</sequence>
<protein>
    <recommendedName>
        <fullName evidence="11">Reverse transcriptase RNase H-like domain-containing protein</fullName>
    </recommendedName>
</protein>
<name>A0A6J8AIL3_MYTCO</name>
<evidence type="ECO:0000259" key="8">
    <source>
        <dbReference type="Pfam" id="PF17921"/>
    </source>
</evidence>
<organism evidence="9 10">
    <name type="scientific">Mytilus coruscus</name>
    <name type="common">Sea mussel</name>
    <dbReference type="NCBI Taxonomy" id="42192"/>
    <lineage>
        <taxon>Eukaryota</taxon>
        <taxon>Metazoa</taxon>
        <taxon>Spiralia</taxon>
        <taxon>Lophotrochozoa</taxon>
        <taxon>Mollusca</taxon>
        <taxon>Bivalvia</taxon>
        <taxon>Autobranchia</taxon>
        <taxon>Pteriomorphia</taxon>
        <taxon>Mytilida</taxon>
        <taxon>Mytiloidea</taxon>
        <taxon>Mytilidae</taxon>
        <taxon>Mytilinae</taxon>
        <taxon>Mytilus</taxon>
    </lineage>
</organism>
<gene>
    <name evidence="9" type="ORF">MCOR_7914</name>
</gene>
<dbReference type="CDD" id="cd09274">
    <property type="entry name" value="RNase_HI_RT_Ty3"/>
    <property type="match status" value="1"/>
</dbReference>
<feature type="domain" description="Integrase zinc-binding" evidence="8">
    <location>
        <begin position="482"/>
        <end position="539"/>
    </location>
</feature>
<dbReference type="GO" id="GO:0003964">
    <property type="term" value="F:RNA-directed DNA polymerase activity"/>
    <property type="evidence" value="ECO:0007669"/>
    <property type="project" value="UniProtKB-KW"/>
</dbReference>
<dbReference type="GO" id="GO:0004519">
    <property type="term" value="F:endonuclease activity"/>
    <property type="evidence" value="ECO:0007669"/>
    <property type="project" value="UniProtKB-KW"/>
</dbReference>
<evidence type="ECO:0008006" key="11">
    <source>
        <dbReference type="Google" id="ProtNLM"/>
    </source>
</evidence>
<proteinExistence type="predicted"/>
<dbReference type="OrthoDB" id="6144019at2759"/>
<accession>A0A6J8AIL3</accession>
<evidence type="ECO:0000313" key="10">
    <source>
        <dbReference type="Proteomes" id="UP000507470"/>
    </source>
</evidence>
<dbReference type="Gene3D" id="3.10.20.370">
    <property type="match status" value="1"/>
</dbReference>
<feature type="domain" description="Reverse transcriptase RNase H-like" evidence="7">
    <location>
        <begin position="221"/>
        <end position="320"/>
    </location>
</feature>
<dbReference type="AlphaFoldDB" id="A0A6J8AIL3"/>
<keyword evidence="1" id="KW-0808">Transferase</keyword>
<keyword evidence="5" id="KW-0378">Hydrolase</keyword>
<dbReference type="InterPro" id="IPR041373">
    <property type="entry name" value="RT_RNaseH"/>
</dbReference>
<evidence type="ECO:0000256" key="2">
    <source>
        <dbReference type="ARBA" id="ARBA00022695"/>
    </source>
</evidence>
<reference evidence="9 10" key="1">
    <citation type="submission" date="2020-06" db="EMBL/GenBank/DDBJ databases">
        <authorList>
            <person name="Li R."/>
            <person name="Bekaert M."/>
        </authorList>
    </citation>
    <scope>NUCLEOTIDE SEQUENCE [LARGE SCALE GENOMIC DNA]</scope>
    <source>
        <strain evidence="10">wild</strain>
    </source>
</reference>
<dbReference type="FunFam" id="3.10.20.370:FF:000001">
    <property type="entry name" value="Retrovirus-related Pol polyprotein from transposon 17.6-like protein"/>
    <property type="match status" value="1"/>
</dbReference>
<dbReference type="SUPFAM" id="SSF56672">
    <property type="entry name" value="DNA/RNA polymerases"/>
    <property type="match status" value="1"/>
</dbReference>
<evidence type="ECO:0000256" key="6">
    <source>
        <dbReference type="ARBA" id="ARBA00022918"/>
    </source>
</evidence>
<evidence type="ECO:0000256" key="4">
    <source>
        <dbReference type="ARBA" id="ARBA00022759"/>
    </source>
</evidence>
<evidence type="ECO:0000259" key="7">
    <source>
        <dbReference type="Pfam" id="PF17917"/>
    </source>
</evidence>
<dbReference type="EMBL" id="CACVKT020001464">
    <property type="protein sequence ID" value="CAC5368328.1"/>
    <property type="molecule type" value="Genomic_DNA"/>
</dbReference>